<evidence type="ECO:0000313" key="2">
    <source>
        <dbReference type="Proteomes" id="UP000499080"/>
    </source>
</evidence>
<protein>
    <submittedName>
        <fullName evidence="1">Uncharacterized protein</fullName>
    </submittedName>
</protein>
<reference evidence="1 2" key="1">
    <citation type="journal article" date="2019" name="Sci. Rep.">
        <title>Orb-weaving spider Araneus ventricosus genome elucidates the spidroin gene catalogue.</title>
        <authorList>
            <person name="Kono N."/>
            <person name="Nakamura H."/>
            <person name="Ohtoshi R."/>
            <person name="Moran D.A.P."/>
            <person name="Shinohara A."/>
            <person name="Yoshida Y."/>
            <person name="Fujiwara M."/>
            <person name="Mori M."/>
            <person name="Tomita M."/>
            <person name="Arakawa K."/>
        </authorList>
    </citation>
    <scope>NUCLEOTIDE SEQUENCE [LARGE SCALE GENOMIC DNA]</scope>
</reference>
<organism evidence="1 2">
    <name type="scientific">Araneus ventricosus</name>
    <name type="common">Orbweaver spider</name>
    <name type="synonym">Epeira ventricosa</name>
    <dbReference type="NCBI Taxonomy" id="182803"/>
    <lineage>
        <taxon>Eukaryota</taxon>
        <taxon>Metazoa</taxon>
        <taxon>Ecdysozoa</taxon>
        <taxon>Arthropoda</taxon>
        <taxon>Chelicerata</taxon>
        <taxon>Arachnida</taxon>
        <taxon>Araneae</taxon>
        <taxon>Araneomorphae</taxon>
        <taxon>Entelegynae</taxon>
        <taxon>Araneoidea</taxon>
        <taxon>Araneidae</taxon>
        <taxon>Araneus</taxon>
    </lineage>
</organism>
<accession>A0A4Y2JV45</accession>
<dbReference type="Proteomes" id="UP000499080">
    <property type="component" value="Unassembled WGS sequence"/>
</dbReference>
<gene>
    <name evidence="1" type="ORF">AVEN_33877_1</name>
</gene>
<evidence type="ECO:0000313" key="1">
    <source>
        <dbReference type="EMBL" id="GBM94223.1"/>
    </source>
</evidence>
<name>A0A4Y2JV45_ARAVE</name>
<dbReference type="EMBL" id="BGPR01003949">
    <property type="protein sequence ID" value="GBM94223.1"/>
    <property type="molecule type" value="Genomic_DNA"/>
</dbReference>
<keyword evidence="2" id="KW-1185">Reference proteome</keyword>
<comment type="caution">
    <text evidence="1">The sequence shown here is derived from an EMBL/GenBank/DDBJ whole genome shotgun (WGS) entry which is preliminary data.</text>
</comment>
<dbReference type="AlphaFoldDB" id="A0A4Y2JV45"/>
<proteinExistence type="predicted"/>
<sequence>MEQIYFFNSKPRRIAESFEICPNKTSCTERPTAHRVCGPSLGPTIGDGPINPAAPSLLCLPGEATNSVLSRATSHPRTRGAPPLSRVLTDIKSRIIK</sequence>